<dbReference type="InterPro" id="IPR017150">
    <property type="entry name" value="Pept_M20_glutamate_carboxypep"/>
</dbReference>
<keyword evidence="7" id="KW-0121">Carboxypeptidase</keyword>
<dbReference type="GO" id="GO:0004180">
    <property type="term" value="F:carboxypeptidase activity"/>
    <property type="evidence" value="ECO:0007669"/>
    <property type="project" value="UniProtKB-KW"/>
</dbReference>
<name>A0ABQ4GH52_9ACTN</name>
<evidence type="ECO:0000256" key="4">
    <source>
        <dbReference type="ARBA" id="ARBA00022833"/>
    </source>
</evidence>
<evidence type="ECO:0000259" key="6">
    <source>
        <dbReference type="Pfam" id="PF07687"/>
    </source>
</evidence>
<dbReference type="Pfam" id="PF07687">
    <property type="entry name" value="M20_dimer"/>
    <property type="match status" value="1"/>
</dbReference>
<feature type="domain" description="Peptidase M20 dimerisation" evidence="6">
    <location>
        <begin position="158"/>
        <end position="259"/>
    </location>
</feature>
<feature type="compositionally biased region" description="Pro residues" evidence="5">
    <location>
        <begin position="379"/>
        <end position="402"/>
    </location>
</feature>
<proteinExistence type="predicted"/>
<accession>A0ABQ4GH52</accession>
<evidence type="ECO:0000256" key="5">
    <source>
        <dbReference type="SAM" id="MobiDB-lite"/>
    </source>
</evidence>
<keyword evidence="3" id="KW-0378">Hydrolase</keyword>
<dbReference type="Gene3D" id="3.40.630.10">
    <property type="entry name" value="Zn peptidases"/>
    <property type="match status" value="1"/>
</dbReference>
<keyword evidence="2" id="KW-0479">Metal-binding</keyword>
<dbReference type="InterPro" id="IPR050072">
    <property type="entry name" value="Peptidase_M20A"/>
</dbReference>
<feature type="region of interest" description="Disordered" evidence="5">
    <location>
        <begin position="367"/>
        <end position="415"/>
    </location>
</feature>
<keyword evidence="4" id="KW-0862">Zinc</keyword>
<dbReference type="Proteomes" id="UP000660454">
    <property type="component" value="Unassembled WGS sequence"/>
</dbReference>
<dbReference type="RefSeq" id="WP_239108209.1">
    <property type="nucleotide sequence ID" value="NZ_BOOF01000005.1"/>
</dbReference>
<keyword evidence="8" id="KW-1185">Reference proteome</keyword>
<evidence type="ECO:0000256" key="2">
    <source>
        <dbReference type="ARBA" id="ARBA00022723"/>
    </source>
</evidence>
<comment type="cofactor">
    <cofactor evidence="1">
        <name>Zn(2+)</name>
        <dbReference type="ChEBI" id="CHEBI:29105"/>
    </cofactor>
</comment>
<gene>
    <name evidence="7" type="ORF">Msi02_15720</name>
</gene>
<dbReference type="InterPro" id="IPR001261">
    <property type="entry name" value="ArgE/DapE_CS"/>
</dbReference>
<dbReference type="Gene3D" id="3.30.70.360">
    <property type="match status" value="1"/>
</dbReference>
<evidence type="ECO:0000313" key="8">
    <source>
        <dbReference type="Proteomes" id="UP000660454"/>
    </source>
</evidence>
<dbReference type="SUPFAM" id="SSF53187">
    <property type="entry name" value="Zn-dependent exopeptidases"/>
    <property type="match status" value="1"/>
</dbReference>
<organism evidence="7 8">
    <name type="scientific">Microbispora siamensis</name>
    <dbReference type="NCBI Taxonomy" id="564413"/>
    <lineage>
        <taxon>Bacteria</taxon>
        <taxon>Bacillati</taxon>
        <taxon>Actinomycetota</taxon>
        <taxon>Actinomycetes</taxon>
        <taxon>Streptosporangiales</taxon>
        <taxon>Streptosporangiaceae</taxon>
        <taxon>Microbispora</taxon>
    </lineage>
</organism>
<dbReference type="SUPFAM" id="SSF55031">
    <property type="entry name" value="Bacterial exopeptidase dimerisation domain"/>
    <property type="match status" value="1"/>
</dbReference>
<evidence type="ECO:0000256" key="3">
    <source>
        <dbReference type="ARBA" id="ARBA00022801"/>
    </source>
</evidence>
<evidence type="ECO:0000256" key="1">
    <source>
        <dbReference type="ARBA" id="ARBA00001947"/>
    </source>
</evidence>
<dbReference type="Pfam" id="PF01546">
    <property type="entry name" value="Peptidase_M20"/>
    <property type="match status" value="1"/>
</dbReference>
<keyword evidence="7" id="KW-0645">Protease</keyword>
<dbReference type="PROSITE" id="PS00758">
    <property type="entry name" value="ARGE_DAPE_CPG2_1"/>
    <property type="match status" value="1"/>
</dbReference>
<dbReference type="InterPro" id="IPR036264">
    <property type="entry name" value="Bact_exopeptidase_dim_dom"/>
</dbReference>
<dbReference type="InterPro" id="IPR002933">
    <property type="entry name" value="Peptidase_M20"/>
</dbReference>
<sequence>MLADLEELVLCESYSTDHEAVARSARVVGALGRRLLGAEPETLVIDGVTHLRWSFGPPRVLLLGHHDTVWPVGTLREHPWSVADGVARGPGVFDMKAGLVQLFHAVASLPSPDGLTVLVVGDEELGSPTSRPVIESIASRCAAAFVLEASADGGALKTARKGISRYELTVHGRAAHAGLEPELGANAGVELAHQVLAIAGIAAQVESSSRAGATSVTPTMLTAGTSTNTVPARGRVAVDVRVPDLAAQRRVDELMRALAPHTQGVRLELRGGPNRPPLDPAASAGLFEVAVRLAAELGMAPLRGVSVGGGSDGNFTAGVGCPTLDGLGAVGGGAHAAEEHVLVAEMPVRARLVAALVAYVLSGGPISGPSGPGGADPTPADPTPADPTPADPTPADPTPVYPTPRDVKQTAGETA</sequence>
<dbReference type="PANTHER" id="PTHR43808:SF9">
    <property type="entry name" value="BLL0789 PROTEIN"/>
    <property type="match status" value="1"/>
</dbReference>
<dbReference type="EMBL" id="BOOF01000005">
    <property type="protein sequence ID" value="GIH60755.1"/>
    <property type="molecule type" value="Genomic_DNA"/>
</dbReference>
<dbReference type="PANTHER" id="PTHR43808">
    <property type="entry name" value="ACETYLORNITHINE DEACETYLASE"/>
    <property type="match status" value="1"/>
</dbReference>
<comment type="caution">
    <text evidence="7">The sequence shown here is derived from an EMBL/GenBank/DDBJ whole genome shotgun (WGS) entry which is preliminary data.</text>
</comment>
<reference evidence="7 8" key="1">
    <citation type="submission" date="2021-01" db="EMBL/GenBank/DDBJ databases">
        <title>Whole genome shotgun sequence of Microbispora siamensis NBRC 104113.</title>
        <authorList>
            <person name="Komaki H."/>
            <person name="Tamura T."/>
        </authorList>
    </citation>
    <scope>NUCLEOTIDE SEQUENCE [LARGE SCALE GENOMIC DNA]</scope>
    <source>
        <strain evidence="7 8">NBRC 104113</strain>
    </source>
</reference>
<protein>
    <submittedName>
        <fullName evidence="7">Glutamate carboxypeptidase</fullName>
    </submittedName>
</protein>
<dbReference type="PIRSF" id="PIRSF037238">
    <property type="entry name" value="Carboxypeptidase_G2"/>
    <property type="match status" value="1"/>
</dbReference>
<evidence type="ECO:0000313" key="7">
    <source>
        <dbReference type="EMBL" id="GIH60755.1"/>
    </source>
</evidence>
<dbReference type="InterPro" id="IPR011650">
    <property type="entry name" value="Peptidase_M20_dimer"/>
</dbReference>